<dbReference type="EMBL" id="HBUF01205016">
    <property type="protein sequence ID" value="CAG6663377.1"/>
    <property type="molecule type" value="Transcribed_RNA"/>
</dbReference>
<accession>A0A8D8WKB9</accession>
<dbReference type="GO" id="GO:0005886">
    <property type="term" value="C:plasma membrane"/>
    <property type="evidence" value="ECO:0007669"/>
    <property type="project" value="TreeGrafter"/>
</dbReference>
<dbReference type="PANTHER" id="PTHR36694">
    <property type="entry name" value="PASIFLORA 1, ISOFORM A-RELATED"/>
    <property type="match status" value="1"/>
</dbReference>
<dbReference type="GO" id="GO:0035159">
    <property type="term" value="P:regulation of tube length, open tracheal system"/>
    <property type="evidence" value="ECO:0007669"/>
    <property type="project" value="TreeGrafter"/>
</dbReference>
<name>A0A8D8WKB9_9HEMI</name>
<feature type="transmembrane region" description="Helical" evidence="1">
    <location>
        <begin position="123"/>
        <end position="149"/>
    </location>
</feature>
<dbReference type="EMBL" id="HBUF01161297">
    <property type="protein sequence ID" value="CAG6650245.1"/>
    <property type="molecule type" value="Transcribed_RNA"/>
</dbReference>
<dbReference type="AlphaFoldDB" id="A0A8D8WKB9"/>
<dbReference type="EMBL" id="HBUF01205017">
    <property type="protein sequence ID" value="CAG6663378.1"/>
    <property type="molecule type" value="Transcribed_RNA"/>
</dbReference>
<reference evidence="2" key="1">
    <citation type="submission" date="2021-05" db="EMBL/GenBank/DDBJ databases">
        <authorList>
            <person name="Alioto T."/>
            <person name="Alioto T."/>
            <person name="Gomez Garrido J."/>
        </authorList>
    </citation>
    <scope>NUCLEOTIDE SEQUENCE</scope>
</reference>
<dbReference type="EMBL" id="HBUF01161299">
    <property type="protein sequence ID" value="CAG6650247.1"/>
    <property type="molecule type" value="Transcribed_RNA"/>
</dbReference>
<keyword evidence="1" id="KW-0812">Transmembrane</keyword>
<dbReference type="EMBL" id="HBUF01205015">
    <property type="protein sequence ID" value="CAG6663376.1"/>
    <property type="molecule type" value="Transcribed_RNA"/>
</dbReference>
<feature type="transmembrane region" description="Helical" evidence="1">
    <location>
        <begin position="24"/>
        <end position="44"/>
    </location>
</feature>
<feature type="transmembrane region" description="Helical" evidence="1">
    <location>
        <begin position="97"/>
        <end position="117"/>
    </location>
</feature>
<evidence type="ECO:0000313" key="2">
    <source>
        <dbReference type="EMBL" id="CAG6663377.1"/>
    </source>
</evidence>
<feature type="transmembrane region" description="Helical" evidence="1">
    <location>
        <begin position="64"/>
        <end position="85"/>
    </location>
</feature>
<dbReference type="GO" id="GO:0060857">
    <property type="term" value="P:establishment of glial blood-brain barrier"/>
    <property type="evidence" value="ECO:0007669"/>
    <property type="project" value="TreeGrafter"/>
</dbReference>
<dbReference type="GO" id="GO:0019991">
    <property type="term" value="P:septate junction assembly"/>
    <property type="evidence" value="ECO:0007669"/>
    <property type="project" value="TreeGrafter"/>
</dbReference>
<dbReference type="PANTHER" id="PTHR36694:SF11">
    <property type="entry name" value="LP21121P-RELATED"/>
    <property type="match status" value="1"/>
</dbReference>
<sequence>MVAIKTCWSPCIVHNNVKDGSIAVAGYTIAASLVSITFTIYAMNGGESSQLYSPFFEADVRTSMQYYGVLTVIFFTFMILSAIGIIHGIREELRGFLLPWLFGMSVIVLFQIVWPIWLMYAYYIYIQVFFFAIVYWLWAAYNYYCWLCVYSQYMVIYRMQSPNIELLYP</sequence>
<evidence type="ECO:0000256" key="1">
    <source>
        <dbReference type="SAM" id="Phobius"/>
    </source>
</evidence>
<keyword evidence="1" id="KW-1133">Transmembrane helix</keyword>
<dbReference type="EMBL" id="HBUF01161298">
    <property type="protein sequence ID" value="CAG6650246.1"/>
    <property type="molecule type" value="Transcribed_RNA"/>
</dbReference>
<organism evidence="2">
    <name type="scientific">Cacopsylla melanoneura</name>
    <dbReference type="NCBI Taxonomy" id="428564"/>
    <lineage>
        <taxon>Eukaryota</taxon>
        <taxon>Metazoa</taxon>
        <taxon>Ecdysozoa</taxon>
        <taxon>Arthropoda</taxon>
        <taxon>Hexapoda</taxon>
        <taxon>Insecta</taxon>
        <taxon>Pterygota</taxon>
        <taxon>Neoptera</taxon>
        <taxon>Paraneoptera</taxon>
        <taxon>Hemiptera</taxon>
        <taxon>Sternorrhyncha</taxon>
        <taxon>Psylloidea</taxon>
        <taxon>Psyllidae</taxon>
        <taxon>Psyllinae</taxon>
        <taxon>Cacopsylla</taxon>
    </lineage>
</organism>
<proteinExistence type="predicted"/>
<keyword evidence="1" id="KW-0472">Membrane</keyword>
<protein>
    <submittedName>
        <fullName evidence="2">Uncharacterized protein</fullName>
    </submittedName>
</protein>